<evidence type="ECO:0000313" key="5">
    <source>
        <dbReference type="Proteomes" id="UP000290189"/>
    </source>
</evidence>
<evidence type="ECO:0000259" key="3">
    <source>
        <dbReference type="PROSITE" id="PS51391"/>
    </source>
</evidence>
<feature type="compositionally biased region" description="Basic residues" evidence="1">
    <location>
        <begin position="465"/>
        <end position="489"/>
    </location>
</feature>
<geneLocation type="mitochondrion" evidence="4"/>
<dbReference type="InterPro" id="IPR035967">
    <property type="entry name" value="SWAP/Surp_sf"/>
</dbReference>
<dbReference type="Pfam" id="PF04818">
    <property type="entry name" value="CID"/>
    <property type="match status" value="1"/>
</dbReference>
<dbReference type="PROSITE" id="PS50128">
    <property type="entry name" value="SURP"/>
    <property type="match status" value="1"/>
</dbReference>
<dbReference type="Gene3D" id="1.25.40.90">
    <property type="match status" value="1"/>
</dbReference>
<dbReference type="PROSITE" id="PS51391">
    <property type="entry name" value="CID"/>
    <property type="match status" value="1"/>
</dbReference>
<dbReference type="GO" id="GO:0006396">
    <property type="term" value="P:RNA processing"/>
    <property type="evidence" value="ECO:0007669"/>
    <property type="project" value="InterPro"/>
</dbReference>
<name>A0A3P3YFX4_PLABS</name>
<dbReference type="AlphaFoldDB" id="A0A3P3YFX4"/>
<feature type="domain" description="CID" evidence="3">
    <location>
        <begin position="166"/>
        <end position="314"/>
    </location>
</feature>
<feature type="domain" description="SURP motif" evidence="2">
    <location>
        <begin position="84"/>
        <end position="127"/>
    </location>
</feature>
<sequence length="489" mass="54335">MPWTASGAGRTSTAKTAYRYRVEVAAGRHRTCCLGQVLRLRRPVKSVAMSRAAEMANVAGQPQAPGAAGAHVPAPPASHQVRAAIERLAPYAARNGPQFESMLMREQRSNPEFRFLFEAGSPDNLYYRHLVQQYSAGHDPDGQLCAVPRQPTRTADSDAGAAHECDEGFRSNDWQAMLDRLDMRKSAIKAAADWLWHSSSVASSSWATAWQGLQDRLASTRDDDFPARLAVLYLVNEILHRVAHDAQQSGKPILAHPLLAHCHTRLPAMIGQVVQQESSSNRAHVTGIVNLWAQRKLLPVAMCQRIVHDIERPACQDDADMSDPGPVMRPPVRSHHRRPSPGSRSPSPHRPRDRQQHSRRHSPSPPSDKRRHSPSPSPPTVSTRSRLLPPDFTSDLPDLPPNAVLSSTFVVLPSEVVDACRGMPPYTPLNALAAAALARRSYLTPRNASREDRLLDDFFDDLRSKLRPHSTRRRQRASRSRSWSRGRLP</sequence>
<dbReference type="GO" id="GO:0003723">
    <property type="term" value="F:RNA binding"/>
    <property type="evidence" value="ECO:0007669"/>
    <property type="project" value="InterPro"/>
</dbReference>
<evidence type="ECO:0008006" key="6">
    <source>
        <dbReference type="Google" id="ProtNLM"/>
    </source>
</evidence>
<dbReference type="InterPro" id="IPR006569">
    <property type="entry name" value="CID_dom"/>
</dbReference>
<evidence type="ECO:0000256" key="1">
    <source>
        <dbReference type="SAM" id="MobiDB-lite"/>
    </source>
</evidence>
<dbReference type="GO" id="GO:0006874">
    <property type="term" value="P:intracellular calcium ion homeostasis"/>
    <property type="evidence" value="ECO:0007669"/>
    <property type="project" value="TreeGrafter"/>
</dbReference>
<dbReference type="Pfam" id="PF01805">
    <property type="entry name" value="Surp"/>
    <property type="match status" value="1"/>
</dbReference>
<feature type="compositionally biased region" description="Basic residues" evidence="1">
    <location>
        <begin position="347"/>
        <end position="362"/>
    </location>
</feature>
<protein>
    <recommendedName>
        <fullName evidence="6">SURP motif domain-containing protein</fullName>
    </recommendedName>
</protein>
<accession>A0A3P3YFX4</accession>
<feature type="region of interest" description="Disordered" evidence="1">
    <location>
        <begin position="464"/>
        <end position="489"/>
    </location>
</feature>
<dbReference type="PANTHER" id="PTHR12323">
    <property type="entry name" value="SR-RELATED CTD ASSOCIATED FACTOR 6"/>
    <property type="match status" value="1"/>
</dbReference>
<dbReference type="EMBL" id="OVEO01000011">
    <property type="protein sequence ID" value="SPQ99087.1"/>
    <property type="molecule type" value="Genomic_DNA"/>
</dbReference>
<reference evidence="4 5" key="1">
    <citation type="submission" date="2018-03" db="EMBL/GenBank/DDBJ databases">
        <authorList>
            <person name="Fogelqvist J."/>
        </authorList>
    </citation>
    <scope>NUCLEOTIDE SEQUENCE [LARGE SCALE GENOMIC DNA]</scope>
</reference>
<dbReference type="GO" id="GO:0048471">
    <property type="term" value="C:perinuclear region of cytoplasm"/>
    <property type="evidence" value="ECO:0007669"/>
    <property type="project" value="TreeGrafter"/>
</dbReference>
<dbReference type="Proteomes" id="UP000290189">
    <property type="component" value="Unassembled WGS sequence"/>
</dbReference>
<dbReference type="SMART" id="SM00648">
    <property type="entry name" value="SWAP"/>
    <property type="match status" value="1"/>
</dbReference>
<gene>
    <name evidence="4" type="ORF">PLBR_LOCUS6302</name>
</gene>
<organism evidence="4 5">
    <name type="scientific">Plasmodiophora brassicae</name>
    <name type="common">Clubroot disease agent</name>
    <dbReference type="NCBI Taxonomy" id="37360"/>
    <lineage>
        <taxon>Eukaryota</taxon>
        <taxon>Sar</taxon>
        <taxon>Rhizaria</taxon>
        <taxon>Endomyxa</taxon>
        <taxon>Phytomyxea</taxon>
        <taxon>Plasmodiophorida</taxon>
        <taxon>Plasmodiophoridae</taxon>
        <taxon>Plasmodiophora</taxon>
    </lineage>
</organism>
<dbReference type="PANTHER" id="PTHR12323:SF0">
    <property type="entry name" value="CALCIUM HOMEOSTASIS ENDOPLASMIC RETICULUM PROTEIN"/>
    <property type="match status" value="1"/>
</dbReference>
<evidence type="ECO:0000259" key="2">
    <source>
        <dbReference type="PROSITE" id="PS50128"/>
    </source>
</evidence>
<dbReference type="InterPro" id="IPR000061">
    <property type="entry name" value="Surp"/>
</dbReference>
<dbReference type="Gene3D" id="1.10.10.790">
    <property type="entry name" value="Surp module"/>
    <property type="match status" value="1"/>
</dbReference>
<keyword evidence="4" id="KW-0496">Mitochondrion</keyword>
<dbReference type="InterPro" id="IPR008942">
    <property type="entry name" value="ENTH_VHS"/>
</dbReference>
<proteinExistence type="predicted"/>
<evidence type="ECO:0000313" key="4">
    <source>
        <dbReference type="EMBL" id="SPQ99087.1"/>
    </source>
</evidence>
<feature type="region of interest" description="Disordered" evidence="1">
    <location>
        <begin position="315"/>
        <end position="400"/>
    </location>
</feature>
<dbReference type="SUPFAM" id="SSF109905">
    <property type="entry name" value="Surp module (SWAP domain)"/>
    <property type="match status" value="1"/>
</dbReference>